<dbReference type="RefSeq" id="WP_008498223.1">
    <property type="nucleotide sequence ID" value="NZ_CP016537.2"/>
</dbReference>
<dbReference type="SUPFAM" id="SSF53383">
    <property type="entry name" value="PLP-dependent transferases"/>
    <property type="match status" value="1"/>
</dbReference>
<dbReference type="FunFam" id="3.90.1150.10:FF:000070">
    <property type="entry name" value="Putative cystathionine gamma-synthase"/>
    <property type="match status" value="1"/>
</dbReference>
<dbReference type="GO" id="GO:0030170">
    <property type="term" value="F:pyridoxal phosphate binding"/>
    <property type="evidence" value="ECO:0007669"/>
    <property type="project" value="InterPro"/>
</dbReference>
<dbReference type="STRING" id="1215089.BBI08_08235"/>
<dbReference type="PROSITE" id="PS00868">
    <property type="entry name" value="CYS_MET_METAB_PP"/>
    <property type="match status" value="1"/>
</dbReference>
<reference evidence="8" key="2">
    <citation type="submission" date="2016-10" db="EMBL/GenBank/DDBJ databases">
        <authorList>
            <person name="See-Too W.S."/>
        </authorList>
    </citation>
    <scope>NUCLEOTIDE SEQUENCE [LARGE SCALE GENOMIC DNA]</scope>
    <source>
        <strain evidence="8">DSM 24743</strain>
    </source>
</reference>
<evidence type="ECO:0000256" key="3">
    <source>
        <dbReference type="ARBA" id="ARBA00022898"/>
    </source>
</evidence>
<dbReference type="PANTHER" id="PTHR11808:SF90">
    <property type="entry name" value="CYSTATHIONINE GAMMA-SYNTHASE"/>
    <property type="match status" value="1"/>
</dbReference>
<dbReference type="OrthoDB" id="9780685at2"/>
<dbReference type="NCBIfam" id="NF006095">
    <property type="entry name" value="PRK08247.1"/>
    <property type="match status" value="1"/>
</dbReference>
<dbReference type="CDD" id="cd00614">
    <property type="entry name" value="CGS_like"/>
    <property type="match status" value="1"/>
</dbReference>
<keyword evidence="3 4" id="KW-0663">Pyridoxal phosphate</keyword>
<dbReference type="KEGG" id="phc:BBI08_08235"/>
<dbReference type="GO" id="GO:0019346">
    <property type="term" value="P:transsulfuration"/>
    <property type="evidence" value="ECO:0007669"/>
    <property type="project" value="InterPro"/>
</dbReference>
<evidence type="ECO:0000256" key="4">
    <source>
        <dbReference type="PIRSR" id="PIRSR001434-2"/>
    </source>
</evidence>
<dbReference type="InterPro" id="IPR000277">
    <property type="entry name" value="Cys/Met-Metab_PyrdxlP-dep_enz"/>
</dbReference>
<proteinExistence type="inferred from homology"/>
<protein>
    <submittedName>
        <fullName evidence="7">Cystathionine gamma-synthase</fullName>
    </submittedName>
</protein>
<gene>
    <name evidence="7" type="ORF">BBI08_08235</name>
</gene>
<feature type="coiled-coil region" evidence="6">
    <location>
        <begin position="349"/>
        <end position="376"/>
    </location>
</feature>
<dbReference type="FunFam" id="3.40.640.10:FF:000009">
    <property type="entry name" value="Cystathionine gamma-synthase homolog"/>
    <property type="match status" value="1"/>
</dbReference>
<reference evidence="8" key="1">
    <citation type="submission" date="2016-07" db="EMBL/GenBank/DDBJ databases">
        <authorList>
            <person name="See-Too W.S."/>
        </authorList>
    </citation>
    <scope>NUCLEOTIDE SEQUENCE [LARGE SCALE GENOMIC DNA]</scope>
    <source>
        <strain evidence="8">DSM 24743</strain>
    </source>
</reference>
<organism evidence="7 8">
    <name type="scientific">Planococcus halocryophilus</name>
    <dbReference type="NCBI Taxonomy" id="1215089"/>
    <lineage>
        <taxon>Bacteria</taxon>
        <taxon>Bacillati</taxon>
        <taxon>Bacillota</taxon>
        <taxon>Bacilli</taxon>
        <taxon>Bacillales</taxon>
        <taxon>Caryophanaceae</taxon>
        <taxon>Planococcus</taxon>
    </lineage>
</organism>
<accession>A0A1C7DR65</accession>
<dbReference type="InterPro" id="IPR015421">
    <property type="entry name" value="PyrdxlP-dep_Trfase_major"/>
</dbReference>
<feature type="modified residue" description="N6-(pyridoxal phosphate)lysine" evidence="4">
    <location>
        <position position="198"/>
    </location>
</feature>
<evidence type="ECO:0000256" key="6">
    <source>
        <dbReference type="SAM" id="Coils"/>
    </source>
</evidence>
<dbReference type="GO" id="GO:0016846">
    <property type="term" value="F:carbon-sulfur lyase activity"/>
    <property type="evidence" value="ECO:0007669"/>
    <property type="project" value="TreeGrafter"/>
</dbReference>
<evidence type="ECO:0000256" key="1">
    <source>
        <dbReference type="ARBA" id="ARBA00001933"/>
    </source>
</evidence>
<comment type="similarity">
    <text evidence="2 5">Belongs to the trans-sulfuration enzymes family.</text>
</comment>
<dbReference type="PIRSF" id="PIRSF001434">
    <property type="entry name" value="CGS"/>
    <property type="match status" value="1"/>
</dbReference>
<evidence type="ECO:0000313" key="7">
    <source>
        <dbReference type="EMBL" id="ANU13838.1"/>
    </source>
</evidence>
<comment type="cofactor">
    <cofactor evidence="1 5">
        <name>pyridoxal 5'-phosphate</name>
        <dbReference type="ChEBI" id="CHEBI:597326"/>
    </cofactor>
</comment>
<dbReference type="InterPro" id="IPR015422">
    <property type="entry name" value="PyrdxlP-dep_Trfase_small"/>
</dbReference>
<keyword evidence="8" id="KW-1185">Reference proteome</keyword>
<dbReference type="EMBL" id="CP016537">
    <property type="protein sequence ID" value="ANU13838.1"/>
    <property type="molecule type" value="Genomic_DNA"/>
</dbReference>
<name>A0A1C7DR65_9BACL</name>
<dbReference type="Proteomes" id="UP000092687">
    <property type="component" value="Chromosome"/>
</dbReference>
<dbReference type="Pfam" id="PF01053">
    <property type="entry name" value="Cys_Met_Meta_PP"/>
    <property type="match status" value="1"/>
</dbReference>
<sequence>MTKHSLETLLVQLGNRSDATTGAVNPPIYLSTAYEHQGLGQSTGYDYTRTKNPTRSVLEEGFAELEGADAAYACSSGMAAIQLVLSLFRPGDELLVPEDIYGGTYRLLDHFAAAYNIHPIYAEFKNTQDTEKKITINTRALFIETPTNPLMQEIDLVAYAALAKKHKLLLIVDNTFLTPFFQQPIKLGADIVIHSATKYIGGHNDVLAGLVAAKGEKICDKLATFHNSVGAVLSPFDCWLLVRGLKTLPLRMRQHEANAKAIAEFLSHQPVVTDVLYPGKGGMLSFRLQKEAWVGPFLENIKLITFAESLGGVESFITYPATQTHADIPFEERTKRGVCNRLLRFSVGVELADDLIADLTQAFSKLKEEVVEYDRSY</sequence>
<dbReference type="AlphaFoldDB" id="A0A1C7DR65"/>
<dbReference type="Gene3D" id="3.40.640.10">
    <property type="entry name" value="Type I PLP-dependent aspartate aminotransferase-like (Major domain)"/>
    <property type="match status" value="1"/>
</dbReference>
<dbReference type="PANTHER" id="PTHR11808">
    <property type="entry name" value="TRANS-SULFURATION ENZYME FAMILY MEMBER"/>
    <property type="match status" value="1"/>
</dbReference>
<evidence type="ECO:0000256" key="2">
    <source>
        <dbReference type="ARBA" id="ARBA00009077"/>
    </source>
</evidence>
<dbReference type="InterPro" id="IPR054542">
    <property type="entry name" value="Cys_met_metab_PP"/>
</dbReference>
<keyword evidence="6" id="KW-0175">Coiled coil</keyword>
<dbReference type="GO" id="GO:0005737">
    <property type="term" value="C:cytoplasm"/>
    <property type="evidence" value="ECO:0007669"/>
    <property type="project" value="TreeGrafter"/>
</dbReference>
<evidence type="ECO:0000256" key="5">
    <source>
        <dbReference type="RuleBase" id="RU362118"/>
    </source>
</evidence>
<dbReference type="Gene3D" id="3.90.1150.10">
    <property type="entry name" value="Aspartate Aminotransferase, domain 1"/>
    <property type="match status" value="2"/>
</dbReference>
<dbReference type="InterPro" id="IPR015424">
    <property type="entry name" value="PyrdxlP-dep_Trfase"/>
</dbReference>
<evidence type="ECO:0000313" key="8">
    <source>
        <dbReference type="Proteomes" id="UP000092687"/>
    </source>
</evidence>